<dbReference type="RefSeq" id="WP_086743388.1">
    <property type="nucleotide sequence ID" value="NZ_MWPV01000002.1"/>
</dbReference>
<dbReference type="InterPro" id="IPR012318">
    <property type="entry name" value="HTH_CRP"/>
</dbReference>
<dbReference type="EMBL" id="MWPV01000002">
    <property type="protein sequence ID" value="OUL58083.1"/>
    <property type="molecule type" value="Genomic_DNA"/>
</dbReference>
<proteinExistence type="predicted"/>
<dbReference type="GO" id="GO:0003677">
    <property type="term" value="F:DNA binding"/>
    <property type="evidence" value="ECO:0007669"/>
    <property type="project" value="UniProtKB-KW"/>
</dbReference>
<evidence type="ECO:0008006" key="8">
    <source>
        <dbReference type="Google" id="ProtNLM"/>
    </source>
</evidence>
<dbReference type="PANTHER" id="PTHR47823:SF9">
    <property type="entry name" value="CHROMOSOME UNDETERMINED SCAFFOLD_10, WHOLE GENOME SHOTGUN SEQUENCE"/>
    <property type="match status" value="1"/>
</dbReference>
<feature type="domain" description="HTH crp-type" evidence="5">
    <location>
        <begin position="144"/>
        <end position="215"/>
    </location>
</feature>
<sequence length="222" mass="25165">MHTLLKTDPWFASLPEEFAHFLLSSGQCTTLGMNEYVFRNGESDNGLFVLLEGLICISNINLEGEEAILAVLNKGIWFGEVSLIDGAPRTHDARCITESRLLHVPSLCLRQFLADNPVYWQHIAQLVSNKLRLIFSAYEVLQTLPAHERVIRQLLMLGRNYTEQTVSTTRLPINQLILSQLAATSRQTCNQSLKKLAALHIIKLNYQHIEVLDWPALMRLST</sequence>
<dbReference type="Proteomes" id="UP000194841">
    <property type="component" value="Unassembled WGS sequence"/>
</dbReference>
<evidence type="ECO:0000256" key="2">
    <source>
        <dbReference type="ARBA" id="ARBA00023125"/>
    </source>
</evidence>
<dbReference type="InterPro" id="IPR018490">
    <property type="entry name" value="cNMP-bd_dom_sf"/>
</dbReference>
<organism evidence="6 7">
    <name type="scientific">Pseudoalteromonas ulvae</name>
    <dbReference type="NCBI Taxonomy" id="107327"/>
    <lineage>
        <taxon>Bacteria</taxon>
        <taxon>Pseudomonadati</taxon>
        <taxon>Pseudomonadota</taxon>
        <taxon>Gammaproteobacteria</taxon>
        <taxon>Alteromonadales</taxon>
        <taxon>Pseudoalteromonadaceae</taxon>
        <taxon>Pseudoalteromonas</taxon>
    </lineage>
</organism>
<protein>
    <recommendedName>
        <fullName evidence="8">Crp/Fnr family transcriptional regulator</fullName>
    </recommendedName>
</protein>
<dbReference type="CDD" id="cd00038">
    <property type="entry name" value="CAP_ED"/>
    <property type="match status" value="1"/>
</dbReference>
<evidence type="ECO:0000256" key="1">
    <source>
        <dbReference type="ARBA" id="ARBA00023015"/>
    </source>
</evidence>
<dbReference type="PROSITE" id="PS51063">
    <property type="entry name" value="HTH_CRP_2"/>
    <property type="match status" value="1"/>
</dbReference>
<comment type="caution">
    <text evidence="6">The sequence shown here is derived from an EMBL/GenBank/DDBJ whole genome shotgun (WGS) entry which is preliminary data.</text>
</comment>
<keyword evidence="7" id="KW-1185">Reference proteome</keyword>
<dbReference type="SUPFAM" id="SSF46785">
    <property type="entry name" value="Winged helix' DNA-binding domain"/>
    <property type="match status" value="1"/>
</dbReference>
<evidence type="ECO:0000259" key="4">
    <source>
        <dbReference type="PROSITE" id="PS50042"/>
    </source>
</evidence>
<accession>A0A244CR34</accession>
<evidence type="ECO:0000256" key="3">
    <source>
        <dbReference type="ARBA" id="ARBA00023163"/>
    </source>
</evidence>
<dbReference type="AlphaFoldDB" id="A0A244CR34"/>
<keyword evidence="2" id="KW-0238">DNA-binding</keyword>
<dbReference type="Pfam" id="PF00027">
    <property type="entry name" value="cNMP_binding"/>
    <property type="match status" value="1"/>
</dbReference>
<gene>
    <name evidence="6" type="ORF">B1199_06935</name>
</gene>
<dbReference type="InterPro" id="IPR036388">
    <property type="entry name" value="WH-like_DNA-bd_sf"/>
</dbReference>
<dbReference type="SUPFAM" id="SSF51206">
    <property type="entry name" value="cAMP-binding domain-like"/>
    <property type="match status" value="1"/>
</dbReference>
<evidence type="ECO:0000259" key="5">
    <source>
        <dbReference type="PROSITE" id="PS51063"/>
    </source>
</evidence>
<evidence type="ECO:0000313" key="7">
    <source>
        <dbReference type="Proteomes" id="UP000194841"/>
    </source>
</evidence>
<feature type="domain" description="Cyclic nucleotide-binding" evidence="4">
    <location>
        <begin position="10"/>
        <end position="113"/>
    </location>
</feature>
<keyword evidence="1" id="KW-0805">Transcription regulation</keyword>
<dbReference type="GO" id="GO:0006355">
    <property type="term" value="P:regulation of DNA-templated transcription"/>
    <property type="evidence" value="ECO:0007669"/>
    <property type="project" value="InterPro"/>
</dbReference>
<reference evidence="6 7" key="1">
    <citation type="submission" date="2017-02" db="EMBL/GenBank/DDBJ databases">
        <title>Pseudoalteromonas ulvae TC14 Genome.</title>
        <authorList>
            <person name="Molmeret M."/>
        </authorList>
    </citation>
    <scope>NUCLEOTIDE SEQUENCE [LARGE SCALE GENOMIC DNA]</scope>
    <source>
        <strain evidence="6">TC14</strain>
    </source>
</reference>
<keyword evidence="3" id="KW-0804">Transcription</keyword>
<dbReference type="PANTHER" id="PTHR47823">
    <property type="entry name" value="ION_TRANS DOMAIN-CONTAINING PROTEIN"/>
    <property type="match status" value="1"/>
</dbReference>
<dbReference type="Gene3D" id="1.10.10.10">
    <property type="entry name" value="Winged helix-like DNA-binding domain superfamily/Winged helix DNA-binding domain"/>
    <property type="match status" value="1"/>
</dbReference>
<dbReference type="Gene3D" id="2.60.120.10">
    <property type="entry name" value="Jelly Rolls"/>
    <property type="match status" value="1"/>
</dbReference>
<dbReference type="InterPro" id="IPR036390">
    <property type="entry name" value="WH_DNA-bd_sf"/>
</dbReference>
<dbReference type="PROSITE" id="PS50042">
    <property type="entry name" value="CNMP_BINDING_3"/>
    <property type="match status" value="1"/>
</dbReference>
<dbReference type="OrthoDB" id="6881322at2"/>
<dbReference type="SMART" id="SM00100">
    <property type="entry name" value="cNMP"/>
    <property type="match status" value="1"/>
</dbReference>
<evidence type="ECO:0000313" key="6">
    <source>
        <dbReference type="EMBL" id="OUL58083.1"/>
    </source>
</evidence>
<name>A0A244CR34_PSEDV</name>
<dbReference type="Pfam" id="PF13545">
    <property type="entry name" value="HTH_Crp_2"/>
    <property type="match status" value="1"/>
</dbReference>
<dbReference type="InterPro" id="IPR000595">
    <property type="entry name" value="cNMP-bd_dom"/>
</dbReference>
<dbReference type="InterPro" id="IPR014710">
    <property type="entry name" value="RmlC-like_jellyroll"/>
</dbReference>